<comment type="caution">
    <text evidence="2">The sequence shown here is derived from an EMBL/GenBank/DDBJ whole genome shotgun (WGS) entry which is preliminary data.</text>
</comment>
<name>A0A397UYL8_9GLOM</name>
<proteinExistence type="predicted"/>
<feature type="transmembrane region" description="Helical" evidence="1">
    <location>
        <begin position="34"/>
        <end position="57"/>
    </location>
</feature>
<sequence length="123" mass="14509">MFMLMGSAIAAIYIMLTGDTNPISNWDLDNNPALLILTIIFSFVATIYSMNLFIGILSNEISDTKTRELFLTLRAEILEEIELLYRYMLSHQRRKENWVPFVIFYECQIVKLREYIMDIQKDK</sequence>
<dbReference type="OrthoDB" id="2352140at2759"/>
<dbReference type="STRING" id="44941.A0A397UYL8"/>
<evidence type="ECO:0008006" key="4">
    <source>
        <dbReference type="Google" id="ProtNLM"/>
    </source>
</evidence>
<evidence type="ECO:0000313" key="3">
    <source>
        <dbReference type="Proteomes" id="UP000266673"/>
    </source>
</evidence>
<keyword evidence="3" id="KW-1185">Reference proteome</keyword>
<accession>A0A397UYL8</accession>
<reference evidence="2 3" key="1">
    <citation type="submission" date="2018-06" db="EMBL/GenBank/DDBJ databases">
        <title>Comparative genomics reveals the genomic features of Rhizophagus irregularis, R. cerebriforme, R. diaphanum and Gigaspora rosea, and their symbiotic lifestyle signature.</title>
        <authorList>
            <person name="Morin E."/>
            <person name="San Clemente H."/>
            <person name="Chen E.C.H."/>
            <person name="De La Providencia I."/>
            <person name="Hainaut M."/>
            <person name="Kuo A."/>
            <person name="Kohler A."/>
            <person name="Murat C."/>
            <person name="Tang N."/>
            <person name="Roy S."/>
            <person name="Loubradou J."/>
            <person name="Henrissat B."/>
            <person name="Grigoriev I.V."/>
            <person name="Corradi N."/>
            <person name="Roux C."/>
            <person name="Martin F.M."/>
        </authorList>
    </citation>
    <scope>NUCLEOTIDE SEQUENCE [LARGE SCALE GENOMIC DNA]</scope>
    <source>
        <strain evidence="2 3">DAOM 194757</strain>
    </source>
</reference>
<dbReference type="AlphaFoldDB" id="A0A397UYL8"/>
<protein>
    <recommendedName>
        <fullName evidence="4">Ion transport domain-containing protein</fullName>
    </recommendedName>
</protein>
<evidence type="ECO:0000313" key="2">
    <source>
        <dbReference type="EMBL" id="RIB14681.1"/>
    </source>
</evidence>
<organism evidence="2 3">
    <name type="scientific">Gigaspora rosea</name>
    <dbReference type="NCBI Taxonomy" id="44941"/>
    <lineage>
        <taxon>Eukaryota</taxon>
        <taxon>Fungi</taxon>
        <taxon>Fungi incertae sedis</taxon>
        <taxon>Mucoromycota</taxon>
        <taxon>Glomeromycotina</taxon>
        <taxon>Glomeromycetes</taxon>
        <taxon>Diversisporales</taxon>
        <taxon>Gigasporaceae</taxon>
        <taxon>Gigaspora</taxon>
    </lineage>
</organism>
<gene>
    <name evidence="2" type="ORF">C2G38_2321976</name>
</gene>
<dbReference type="EMBL" id="QKWP01000807">
    <property type="protein sequence ID" value="RIB14681.1"/>
    <property type="molecule type" value="Genomic_DNA"/>
</dbReference>
<evidence type="ECO:0000256" key="1">
    <source>
        <dbReference type="SAM" id="Phobius"/>
    </source>
</evidence>
<keyword evidence="1" id="KW-0812">Transmembrane</keyword>
<keyword evidence="1" id="KW-0472">Membrane</keyword>
<keyword evidence="1" id="KW-1133">Transmembrane helix</keyword>
<dbReference type="Proteomes" id="UP000266673">
    <property type="component" value="Unassembled WGS sequence"/>
</dbReference>